<name>A0A9P6JLH0_9AGAR</name>
<dbReference type="SUPFAM" id="SSF53474">
    <property type="entry name" value="alpha/beta-Hydrolases"/>
    <property type="match status" value="1"/>
</dbReference>
<gene>
    <name evidence="2" type="ORF">CPB83DRAFT_860590</name>
</gene>
<comment type="caution">
    <text evidence="2">The sequence shown here is derived from an EMBL/GenBank/DDBJ whole genome shotgun (WGS) entry which is preliminary data.</text>
</comment>
<sequence length="233" mass="25818">MQKSELQPQDIFIDLPSGVRLEANLWSPRKEDNSESTKLAVCLHPWAWLGGRKDDPALGPLVDPLLSERYHVIQYNARGVGGSSGWSSFTGFSEGKDLQDVVEWSMQKIGNVISVLLVGYSHGSLITSLCPVLPSVRTSHLLLSYPLGPRSWLTLFNSASYTKALDTLLSHPDSKVFVVFGDRDEFTSASRYHDWIASLTGNIQVEEVAGGSHFWHGRAGQDLVNAVKRWLLL</sequence>
<dbReference type="Pfam" id="PF02129">
    <property type="entry name" value="Peptidase_S15"/>
    <property type="match status" value="1"/>
</dbReference>
<evidence type="ECO:0000313" key="3">
    <source>
        <dbReference type="Proteomes" id="UP000807306"/>
    </source>
</evidence>
<proteinExistence type="predicted"/>
<keyword evidence="3" id="KW-1185">Reference proteome</keyword>
<evidence type="ECO:0000313" key="2">
    <source>
        <dbReference type="EMBL" id="KAF9524853.1"/>
    </source>
</evidence>
<dbReference type="PANTHER" id="PTHR42103:SF2">
    <property type="entry name" value="AB HYDROLASE-1 DOMAIN-CONTAINING PROTEIN"/>
    <property type="match status" value="1"/>
</dbReference>
<dbReference type="AlphaFoldDB" id="A0A9P6JLH0"/>
<dbReference type="InterPro" id="IPR000383">
    <property type="entry name" value="Xaa-Pro-like_dom"/>
</dbReference>
<organism evidence="2 3">
    <name type="scientific">Crepidotus variabilis</name>
    <dbReference type="NCBI Taxonomy" id="179855"/>
    <lineage>
        <taxon>Eukaryota</taxon>
        <taxon>Fungi</taxon>
        <taxon>Dikarya</taxon>
        <taxon>Basidiomycota</taxon>
        <taxon>Agaricomycotina</taxon>
        <taxon>Agaricomycetes</taxon>
        <taxon>Agaricomycetidae</taxon>
        <taxon>Agaricales</taxon>
        <taxon>Agaricineae</taxon>
        <taxon>Crepidotaceae</taxon>
        <taxon>Crepidotus</taxon>
    </lineage>
</organism>
<feature type="domain" description="Xaa-Pro dipeptidyl-peptidase-like" evidence="1">
    <location>
        <begin position="18"/>
        <end position="108"/>
    </location>
</feature>
<dbReference type="OrthoDB" id="10260961at2759"/>
<protein>
    <submittedName>
        <fullName evidence="2">Alpha/Beta hydrolase protein</fullName>
    </submittedName>
</protein>
<dbReference type="EMBL" id="MU157892">
    <property type="protein sequence ID" value="KAF9524853.1"/>
    <property type="molecule type" value="Genomic_DNA"/>
</dbReference>
<dbReference type="Proteomes" id="UP000807306">
    <property type="component" value="Unassembled WGS sequence"/>
</dbReference>
<evidence type="ECO:0000259" key="1">
    <source>
        <dbReference type="Pfam" id="PF02129"/>
    </source>
</evidence>
<keyword evidence="2" id="KW-0378">Hydrolase</keyword>
<dbReference type="Gene3D" id="3.40.50.1820">
    <property type="entry name" value="alpha/beta hydrolase"/>
    <property type="match status" value="1"/>
</dbReference>
<dbReference type="PANTHER" id="PTHR42103">
    <property type="entry name" value="ALPHA/BETA-HYDROLASES SUPERFAMILY PROTEIN"/>
    <property type="match status" value="1"/>
</dbReference>
<dbReference type="GO" id="GO:0016787">
    <property type="term" value="F:hydrolase activity"/>
    <property type="evidence" value="ECO:0007669"/>
    <property type="project" value="UniProtKB-KW"/>
</dbReference>
<reference evidence="2" key="1">
    <citation type="submission" date="2020-11" db="EMBL/GenBank/DDBJ databases">
        <authorList>
            <consortium name="DOE Joint Genome Institute"/>
            <person name="Ahrendt S."/>
            <person name="Riley R."/>
            <person name="Andreopoulos W."/>
            <person name="Labutti K."/>
            <person name="Pangilinan J."/>
            <person name="Ruiz-Duenas F.J."/>
            <person name="Barrasa J.M."/>
            <person name="Sanchez-Garcia M."/>
            <person name="Camarero S."/>
            <person name="Miyauchi S."/>
            <person name="Serrano A."/>
            <person name="Linde D."/>
            <person name="Babiker R."/>
            <person name="Drula E."/>
            <person name="Ayuso-Fernandez I."/>
            <person name="Pacheco R."/>
            <person name="Padilla G."/>
            <person name="Ferreira P."/>
            <person name="Barriuso J."/>
            <person name="Kellner H."/>
            <person name="Castanera R."/>
            <person name="Alfaro M."/>
            <person name="Ramirez L."/>
            <person name="Pisabarro A.G."/>
            <person name="Kuo A."/>
            <person name="Tritt A."/>
            <person name="Lipzen A."/>
            <person name="He G."/>
            <person name="Yan M."/>
            <person name="Ng V."/>
            <person name="Cullen D."/>
            <person name="Martin F."/>
            <person name="Rosso M.-N."/>
            <person name="Henrissat B."/>
            <person name="Hibbett D."/>
            <person name="Martinez A.T."/>
            <person name="Grigoriev I.V."/>
        </authorList>
    </citation>
    <scope>NUCLEOTIDE SEQUENCE</scope>
    <source>
        <strain evidence="2">CBS 506.95</strain>
    </source>
</reference>
<accession>A0A9P6JLH0</accession>
<dbReference type="InterPro" id="IPR029058">
    <property type="entry name" value="AB_hydrolase_fold"/>
</dbReference>